<evidence type="ECO:0000313" key="2">
    <source>
        <dbReference type="EMBL" id="KAA1097232.1"/>
    </source>
</evidence>
<sequence>MMLYRFVLIAIISLLLTSTVNARCYRRPANQNHCNGAIDKITFQEGKLPMIENEVVAISDTCSLIVRNLHRQVVTKDLIKSGVAELFKQCPGKCGSVKVPSNPKVSVLVKMRAPAGTQWEAWNADAELNKPYCYQPNGEPEVKSNNDCIKAYNQIPIDSQGHLTHKSKGPLTQMGVTFGSCTLALTSTDGSIFQLNKKDTAPIITKMIQQCDKKPGSVNLKGTQGPNGRVFVHTYSSK</sequence>
<name>A0A5B0P912_PUCGR</name>
<organism evidence="2 3">
    <name type="scientific">Puccinia graminis f. sp. tritici</name>
    <dbReference type="NCBI Taxonomy" id="56615"/>
    <lineage>
        <taxon>Eukaryota</taxon>
        <taxon>Fungi</taxon>
        <taxon>Dikarya</taxon>
        <taxon>Basidiomycota</taxon>
        <taxon>Pucciniomycotina</taxon>
        <taxon>Pucciniomycetes</taxon>
        <taxon>Pucciniales</taxon>
        <taxon>Pucciniaceae</taxon>
        <taxon>Puccinia</taxon>
    </lineage>
</organism>
<dbReference type="AlphaFoldDB" id="A0A5B0P912"/>
<evidence type="ECO:0000256" key="1">
    <source>
        <dbReference type="SAM" id="SignalP"/>
    </source>
</evidence>
<evidence type="ECO:0000313" key="3">
    <source>
        <dbReference type="Proteomes" id="UP000325313"/>
    </source>
</evidence>
<feature type="signal peptide" evidence="1">
    <location>
        <begin position="1"/>
        <end position="22"/>
    </location>
</feature>
<keyword evidence="1" id="KW-0732">Signal</keyword>
<protein>
    <submittedName>
        <fullName evidence="2">Uncharacterized protein</fullName>
    </submittedName>
</protein>
<accession>A0A5B0P912</accession>
<feature type="chain" id="PRO_5023145939" evidence="1">
    <location>
        <begin position="23"/>
        <end position="238"/>
    </location>
</feature>
<gene>
    <name evidence="2" type="ORF">PGTUg99_009594</name>
</gene>
<reference evidence="2 3" key="1">
    <citation type="submission" date="2019-05" db="EMBL/GenBank/DDBJ databases">
        <title>Emergence of the Ug99 lineage of the wheat stem rust pathogen through somatic hybridization.</title>
        <authorList>
            <person name="Li F."/>
            <person name="Upadhyaya N.M."/>
            <person name="Sperschneider J."/>
            <person name="Matny O."/>
            <person name="Nguyen-Phuc H."/>
            <person name="Mago R."/>
            <person name="Raley C."/>
            <person name="Miller M.E."/>
            <person name="Silverstein K.A.T."/>
            <person name="Henningsen E."/>
            <person name="Hirsch C.D."/>
            <person name="Visser B."/>
            <person name="Pretorius Z.A."/>
            <person name="Steffenson B.J."/>
            <person name="Schwessinger B."/>
            <person name="Dodds P.N."/>
            <person name="Figueroa M."/>
        </authorList>
    </citation>
    <scope>NUCLEOTIDE SEQUENCE [LARGE SCALE GENOMIC DNA]</scope>
    <source>
        <strain evidence="2 3">Ug99</strain>
    </source>
</reference>
<proteinExistence type="predicted"/>
<comment type="caution">
    <text evidence="2">The sequence shown here is derived from an EMBL/GenBank/DDBJ whole genome shotgun (WGS) entry which is preliminary data.</text>
</comment>
<dbReference type="Proteomes" id="UP000325313">
    <property type="component" value="Unassembled WGS sequence"/>
</dbReference>
<dbReference type="EMBL" id="VDEP01000349">
    <property type="protein sequence ID" value="KAA1097232.1"/>
    <property type="molecule type" value="Genomic_DNA"/>
</dbReference>